<evidence type="ECO:0000313" key="2">
    <source>
        <dbReference type="Proteomes" id="UP000199182"/>
    </source>
</evidence>
<dbReference type="EMBL" id="FNID01000008">
    <property type="protein sequence ID" value="SDM93660.1"/>
    <property type="molecule type" value="Genomic_DNA"/>
</dbReference>
<protein>
    <recommendedName>
        <fullName evidence="3">DUF2935 domain-containing protein</fullName>
    </recommendedName>
</protein>
<dbReference type="STRING" id="258515.SAMN05192585_10811"/>
<name>A0A1G9XA76_9FIRM</name>
<dbReference type="Proteomes" id="UP000199182">
    <property type="component" value="Unassembled WGS sequence"/>
</dbReference>
<dbReference type="Pfam" id="PF11155">
    <property type="entry name" value="DUF2935"/>
    <property type="match status" value="1"/>
</dbReference>
<gene>
    <name evidence="1" type="ORF">SAMN05192585_10811</name>
</gene>
<evidence type="ECO:0000313" key="1">
    <source>
        <dbReference type="EMBL" id="SDM93660.1"/>
    </source>
</evidence>
<dbReference type="SUPFAM" id="SSF158430">
    <property type="entry name" value="Bacillus cereus metalloprotein-like"/>
    <property type="match status" value="1"/>
</dbReference>
<dbReference type="RefSeq" id="WP_092638677.1">
    <property type="nucleotide sequence ID" value="NZ_FNID01000008.1"/>
</dbReference>
<dbReference type="AlphaFoldDB" id="A0A1G9XA76"/>
<dbReference type="InterPro" id="IPR021328">
    <property type="entry name" value="CotB-like"/>
</dbReference>
<sequence>MTVEQVVSESVSTYLFWARIMKEHAIFIQSALPPPQAALAAQAEDFRRQFTRFLSEAVRLAGGVLPKETLESRQFFCNSSREHIVYLR</sequence>
<organism evidence="1 2">
    <name type="scientific">Acetanaerobacterium elongatum</name>
    <dbReference type="NCBI Taxonomy" id="258515"/>
    <lineage>
        <taxon>Bacteria</taxon>
        <taxon>Bacillati</taxon>
        <taxon>Bacillota</taxon>
        <taxon>Clostridia</taxon>
        <taxon>Eubacteriales</taxon>
        <taxon>Oscillospiraceae</taxon>
        <taxon>Acetanaerobacterium</taxon>
    </lineage>
</organism>
<proteinExistence type="predicted"/>
<accession>A0A1G9XA76</accession>
<dbReference type="Gene3D" id="1.20.1260.120">
    <property type="entry name" value="Protein of unknown function DUF2935"/>
    <property type="match status" value="1"/>
</dbReference>
<dbReference type="OrthoDB" id="1633927at2"/>
<keyword evidence="2" id="KW-1185">Reference proteome</keyword>
<evidence type="ECO:0008006" key="3">
    <source>
        <dbReference type="Google" id="ProtNLM"/>
    </source>
</evidence>
<reference evidence="1 2" key="1">
    <citation type="submission" date="2016-10" db="EMBL/GenBank/DDBJ databases">
        <authorList>
            <person name="de Groot N.N."/>
        </authorList>
    </citation>
    <scope>NUCLEOTIDE SEQUENCE [LARGE SCALE GENOMIC DNA]</scope>
    <source>
        <strain evidence="1 2">CGMCC 1.5012</strain>
    </source>
</reference>